<gene>
    <name evidence="6" type="ORF">ENN47_10855</name>
</gene>
<dbReference type="GO" id="GO:0043190">
    <property type="term" value="C:ATP-binding cassette (ABC) transporter complex"/>
    <property type="evidence" value="ECO:0007669"/>
    <property type="project" value="InterPro"/>
</dbReference>
<evidence type="ECO:0000256" key="1">
    <source>
        <dbReference type="ARBA" id="ARBA00005695"/>
    </source>
</evidence>
<dbReference type="GO" id="GO:0042597">
    <property type="term" value="C:periplasmic space"/>
    <property type="evidence" value="ECO:0007669"/>
    <property type="project" value="UniProtKB-ARBA"/>
</dbReference>
<sequence>MRRIFLLVLAVLFTAMLMAAPFVEDSLLTPDPNPSTGGTLYLALTGSPQSFNFYGTLDSNAYSVAGQMLTGLVEAHPVTSAIRPALAESWEVSEDNKEVTFHLRDVKWSDGVPLTADNVIFTFEHFVMNPVARGNSVARFTIEAKPIEWVKVDDSTVKAILPAPYAAFFTVLSHAYIYPSHALEGKIDKDRPDSVNDVWLTNTPLKEIPANGPFMLSEYIIDQKVVMAKNPNYWKVDEYGNKLPYVDKIEYLIVSDAQVRLAKFMAGELDYMAVSGNDFPILKERELAGGPFRVFLAEPTQPTPSPIHIAFNFDVGDPKLREVFRATEFRQAMEYAVDRERIIDEVYNGLAVLGGVPVLPSNKAFYNPKVEEIRRPFNLAEAARILDELGFKDVDGDGFREYPDGTKFEFVLTLQSSPQEYQDIGYIYSQDLQSIGIKVNLQILDSSLTGQMFGAGSFEAGIRAFGNQPDPQLRKAIWQPGTQLYYWHRTTRDPDTNLPIMENMLDWEKRVYELFEKGQVAMDPIERKSYYDEWQEIYAEYLPVIFVCKGMNLYAANKSLGNVEQNEEGLLSYSSWTVFRAS</sequence>
<dbReference type="InterPro" id="IPR039424">
    <property type="entry name" value="SBP_5"/>
</dbReference>
<feature type="chain" id="PRO_5028406917" evidence="4">
    <location>
        <begin position="20"/>
        <end position="582"/>
    </location>
</feature>
<dbReference type="InterPro" id="IPR000914">
    <property type="entry name" value="SBP_5_dom"/>
</dbReference>
<evidence type="ECO:0000256" key="2">
    <source>
        <dbReference type="ARBA" id="ARBA00022448"/>
    </source>
</evidence>
<evidence type="ECO:0000256" key="4">
    <source>
        <dbReference type="SAM" id="SignalP"/>
    </source>
</evidence>
<dbReference type="CDD" id="cd08500">
    <property type="entry name" value="PBP2_NikA_DppA_OppA_like_4"/>
    <property type="match status" value="1"/>
</dbReference>
<dbReference type="PANTHER" id="PTHR30290:SF9">
    <property type="entry name" value="OLIGOPEPTIDE-BINDING PROTEIN APPA"/>
    <property type="match status" value="1"/>
</dbReference>
<dbReference type="InterPro" id="IPR030678">
    <property type="entry name" value="Peptide/Ni-bd"/>
</dbReference>
<keyword evidence="3 4" id="KW-0732">Signal</keyword>
<dbReference type="AlphaFoldDB" id="A0A7C1CUX2"/>
<keyword evidence="2" id="KW-0813">Transport</keyword>
<evidence type="ECO:0000256" key="3">
    <source>
        <dbReference type="ARBA" id="ARBA00022729"/>
    </source>
</evidence>
<evidence type="ECO:0000259" key="5">
    <source>
        <dbReference type="Pfam" id="PF00496"/>
    </source>
</evidence>
<dbReference type="Pfam" id="PF00496">
    <property type="entry name" value="SBP_bac_5"/>
    <property type="match status" value="1"/>
</dbReference>
<feature type="domain" description="Solute-binding protein family 5" evidence="5">
    <location>
        <begin position="82"/>
        <end position="468"/>
    </location>
</feature>
<comment type="similarity">
    <text evidence="1">Belongs to the bacterial solute-binding protein 5 family.</text>
</comment>
<accession>A0A7C1CUX2</accession>
<organism evidence="6">
    <name type="scientific">Mesotoga infera</name>
    <dbReference type="NCBI Taxonomy" id="1236046"/>
    <lineage>
        <taxon>Bacteria</taxon>
        <taxon>Thermotogati</taxon>
        <taxon>Thermotogota</taxon>
        <taxon>Thermotogae</taxon>
        <taxon>Kosmotogales</taxon>
        <taxon>Kosmotogaceae</taxon>
        <taxon>Mesotoga</taxon>
    </lineage>
</organism>
<dbReference type="PIRSF" id="PIRSF002741">
    <property type="entry name" value="MppA"/>
    <property type="match status" value="1"/>
</dbReference>
<protein>
    <submittedName>
        <fullName evidence="6">ABC transporter substrate-binding protein</fullName>
    </submittedName>
</protein>
<dbReference type="Gene3D" id="3.40.190.10">
    <property type="entry name" value="Periplasmic binding protein-like II"/>
    <property type="match status" value="1"/>
</dbReference>
<dbReference type="SUPFAM" id="SSF53850">
    <property type="entry name" value="Periplasmic binding protein-like II"/>
    <property type="match status" value="1"/>
</dbReference>
<dbReference type="EMBL" id="DSBT01000336">
    <property type="protein sequence ID" value="HDP78657.1"/>
    <property type="molecule type" value="Genomic_DNA"/>
</dbReference>
<reference evidence="6" key="1">
    <citation type="journal article" date="2020" name="mSystems">
        <title>Genome- and Community-Level Interaction Insights into Carbon Utilization and Element Cycling Functions of Hydrothermarchaeota in Hydrothermal Sediment.</title>
        <authorList>
            <person name="Zhou Z."/>
            <person name="Liu Y."/>
            <person name="Xu W."/>
            <person name="Pan J."/>
            <person name="Luo Z.H."/>
            <person name="Li M."/>
        </authorList>
    </citation>
    <scope>NUCLEOTIDE SEQUENCE [LARGE SCALE GENOMIC DNA]</scope>
    <source>
        <strain evidence="6">SpSt-1179</strain>
    </source>
</reference>
<name>A0A7C1CUX2_9BACT</name>
<dbReference type="PANTHER" id="PTHR30290">
    <property type="entry name" value="PERIPLASMIC BINDING COMPONENT OF ABC TRANSPORTER"/>
    <property type="match status" value="1"/>
</dbReference>
<dbReference type="GO" id="GO:1904680">
    <property type="term" value="F:peptide transmembrane transporter activity"/>
    <property type="evidence" value="ECO:0007669"/>
    <property type="project" value="TreeGrafter"/>
</dbReference>
<dbReference type="GO" id="GO:0015833">
    <property type="term" value="P:peptide transport"/>
    <property type="evidence" value="ECO:0007669"/>
    <property type="project" value="TreeGrafter"/>
</dbReference>
<dbReference type="Gene3D" id="3.10.105.10">
    <property type="entry name" value="Dipeptide-binding Protein, Domain 3"/>
    <property type="match status" value="1"/>
</dbReference>
<evidence type="ECO:0000313" key="6">
    <source>
        <dbReference type="EMBL" id="HDP78657.1"/>
    </source>
</evidence>
<feature type="signal peptide" evidence="4">
    <location>
        <begin position="1"/>
        <end position="19"/>
    </location>
</feature>
<comment type="caution">
    <text evidence="6">The sequence shown here is derived from an EMBL/GenBank/DDBJ whole genome shotgun (WGS) entry which is preliminary data.</text>
</comment>
<dbReference type="Proteomes" id="UP000886198">
    <property type="component" value="Unassembled WGS sequence"/>
</dbReference>
<proteinExistence type="inferred from homology"/>